<dbReference type="CDD" id="cd18989">
    <property type="entry name" value="LGIC_ECD_cation"/>
    <property type="match status" value="1"/>
</dbReference>
<dbReference type="InterPro" id="IPR018000">
    <property type="entry name" value="Neurotransmitter_ion_chnl_CS"/>
</dbReference>
<dbReference type="SUPFAM" id="SSF63712">
    <property type="entry name" value="Nicotinic receptor ligand binding domain-like"/>
    <property type="match status" value="1"/>
</dbReference>
<feature type="chain" id="PRO_5044524755" evidence="5">
    <location>
        <begin position="20"/>
        <end position="386"/>
    </location>
</feature>
<evidence type="ECO:0000256" key="2">
    <source>
        <dbReference type="ARBA" id="ARBA00022692"/>
    </source>
</evidence>
<keyword evidence="4 5" id="KW-0472">Membrane</keyword>
<gene>
    <name evidence="7" type="ORF">HCOI_00840000</name>
</gene>
<dbReference type="InterPro" id="IPR036734">
    <property type="entry name" value="Neur_chan_lig-bd_sf"/>
</dbReference>
<comment type="similarity">
    <text evidence="5">Belongs to the ligand-gated ion channel (TC 1.A.9) family.</text>
</comment>
<reference evidence="9" key="3">
    <citation type="submission" date="2020-12" db="UniProtKB">
        <authorList>
            <consortium name="WormBaseParasite"/>
        </authorList>
    </citation>
    <scope>IDENTIFICATION</scope>
    <source>
        <strain evidence="9">MHco3</strain>
    </source>
</reference>
<dbReference type="OMA" id="YDYISVR"/>
<evidence type="ECO:0000256" key="5">
    <source>
        <dbReference type="RuleBase" id="RU000687"/>
    </source>
</evidence>
<feature type="transmembrane region" description="Helical" evidence="5">
    <location>
        <begin position="365"/>
        <end position="385"/>
    </location>
</feature>
<dbReference type="PANTHER" id="PTHR18945">
    <property type="entry name" value="NEUROTRANSMITTER GATED ION CHANNEL"/>
    <property type="match status" value="1"/>
</dbReference>
<dbReference type="GO" id="GO:0004888">
    <property type="term" value="F:transmembrane signaling receptor activity"/>
    <property type="evidence" value="ECO:0007669"/>
    <property type="project" value="InterPro"/>
</dbReference>
<evidence type="ECO:0000259" key="6">
    <source>
        <dbReference type="Pfam" id="PF02931"/>
    </source>
</evidence>
<dbReference type="AlphaFoldDB" id="W6NQ53"/>
<sequence length="386" mass="43798">MFVATVTVLIIIYSALLHCCTLHNRTDFLREEALLKKKLLENYDPKLPVIATETDGVDIPRFQVDLALGFLKLKRMYEPEQKVDFIFEYQMDWQDERLTWDPSEHCGIERIYLSREDVWIPEVTVTEAESSQDFREDYKKYLSLNSTGHLIFFVPTVTSVLCSIKVRDFPFDSQTCSIKMMTHSFRATEYGINIVIPPAIEKASPLEDMGNGEWQVKSLTTGTERLEFEDGSIVEIGSFDFFMKRNPAFYLAIVITPSFIINIICILGLFLSGSNKMSQLGMALTNIMSLTFILGILANVLPKVDELPKIGIYVVVNLALITASLLTVLLLPYLPLPSCFRSEVKGEKGDGEETSDEKTFRLNPVNIAFLILFELANLVNFLVLIL</sequence>
<keyword evidence="5" id="KW-0407">Ion channel</keyword>
<dbReference type="Proteomes" id="UP000025227">
    <property type="component" value="Unplaced"/>
</dbReference>
<feature type="transmembrane region" description="Helical" evidence="5">
    <location>
        <begin position="310"/>
        <end position="334"/>
    </location>
</feature>
<dbReference type="InterPro" id="IPR038050">
    <property type="entry name" value="Neuro_actylchol_rec"/>
</dbReference>
<keyword evidence="5" id="KW-0406">Ion transport</keyword>
<dbReference type="InterPro" id="IPR006202">
    <property type="entry name" value="Neur_chan_lig-bd"/>
</dbReference>
<feature type="transmembrane region" description="Helical" evidence="5">
    <location>
        <begin position="283"/>
        <end position="304"/>
    </location>
</feature>
<evidence type="ECO:0000313" key="8">
    <source>
        <dbReference type="Proteomes" id="UP000025227"/>
    </source>
</evidence>
<comment type="subcellular location">
    <subcellularLocation>
        <location evidence="1">Membrane</location>
        <topology evidence="1">Multi-pass membrane protein</topology>
    </subcellularLocation>
</comment>
<proteinExistence type="inferred from homology"/>
<dbReference type="InterPro" id="IPR036719">
    <property type="entry name" value="Neuro-gated_channel_TM_sf"/>
</dbReference>
<evidence type="ECO:0000256" key="1">
    <source>
        <dbReference type="ARBA" id="ARBA00004141"/>
    </source>
</evidence>
<protein>
    <submittedName>
        <fullName evidence="7 9">Neurotransmitter-gated ion-channel ligand-binding domain containing protein</fullName>
    </submittedName>
</protein>
<name>W6NQ53_HAECO</name>
<evidence type="ECO:0000256" key="3">
    <source>
        <dbReference type="ARBA" id="ARBA00022989"/>
    </source>
</evidence>
<dbReference type="EMBL" id="CAVP010058277">
    <property type="protein sequence ID" value="CDL94337.1"/>
    <property type="molecule type" value="Genomic_DNA"/>
</dbReference>
<feature type="signal peptide" evidence="5">
    <location>
        <begin position="1"/>
        <end position="19"/>
    </location>
</feature>
<evidence type="ECO:0000313" key="7">
    <source>
        <dbReference type="EMBL" id="CDL94337.1"/>
    </source>
</evidence>
<dbReference type="PRINTS" id="PR00252">
    <property type="entry name" value="NRIONCHANNEL"/>
</dbReference>
<reference evidence="7" key="2">
    <citation type="submission" date="2013-05" db="EMBL/GenBank/DDBJ databases">
        <title>The genome and transcriptome of Haemonchus contortus: a key model parasite for drug and vaccine discovery.</title>
        <authorList>
            <person name="Laing R."/>
            <person name="Kikuchi T."/>
            <person name="Martinelli A."/>
            <person name="Tsai I.J."/>
            <person name="Beech R.N."/>
            <person name="Redman E."/>
            <person name="Holroyd N."/>
            <person name="Bartley D.J."/>
            <person name="Beasley H."/>
            <person name="Britton C."/>
            <person name="Curran D."/>
            <person name="Devaney E."/>
            <person name="Gilabert A."/>
            <person name="Jackson F."/>
            <person name="Hunt M."/>
            <person name="Johnston S."/>
            <person name="Kryukov I."/>
            <person name="Li K."/>
            <person name="Morrison A.A."/>
            <person name="Reid A.J."/>
            <person name="Sargison N."/>
            <person name="Saunders G."/>
            <person name="Wasmuth J.D."/>
            <person name="Wolstenholme A."/>
            <person name="Berriman M."/>
            <person name="Gilleard J.S."/>
            <person name="Cotton J.A."/>
        </authorList>
    </citation>
    <scope>NUCLEOTIDE SEQUENCE [LARGE SCALE GENOMIC DNA]</scope>
    <source>
        <strain evidence="7">ISE/inbred ISE</strain>
    </source>
</reference>
<dbReference type="GO" id="GO:0016020">
    <property type="term" value="C:membrane"/>
    <property type="evidence" value="ECO:0007669"/>
    <property type="project" value="UniProtKB-SubCell"/>
</dbReference>
<dbReference type="InterPro" id="IPR006201">
    <property type="entry name" value="Neur_channel"/>
</dbReference>
<dbReference type="SUPFAM" id="SSF90112">
    <property type="entry name" value="Neurotransmitter-gated ion-channel transmembrane pore"/>
    <property type="match status" value="1"/>
</dbReference>
<accession>W6NQ53</accession>
<keyword evidence="2 5" id="KW-0812">Transmembrane</keyword>
<dbReference type="Gene3D" id="1.20.58.390">
    <property type="entry name" value="Neurotransmitter-gated ion-channel transmembrane domain"/>
    <property type="match status" value="1"/>
</dbReference>
<keyword evidence="3 5" id="KW-1133">Transmembrane helix</keyword>
<dbReference type="WBParaSite" id="HCON_00106830-00001">
    <property type="protein sequence ID" value="HCON_00106830-00001"/>
    <property type="gene ID" value="HCON_00106830"/>
</dbReference>
<dbReference type="Pfam" id="PF02931">
    <property type="entry name" value="Neur_chan_LBD"/>
    <property type="match status" value="1"/>
</dbReference>
<evidence type="ECO:0000313" key="9">
    <source>
        <dbReference type="WBParaSite" id="HCON_00106830-00001"/>
    </source>
</evidence>
<dbReference type="GO" id="GO:0005230">
    <property type="term" value="F:extracellular ligand-gated monoatomic ion channel activity"/>
    <property type="evidence" value="ECO:0007669"/>
    <property type="project" value="InterPro"/>
</dbReference>
<organism evidence="7">
    <name type="scientific">Haemonchus contortus</name>
    <name type="common">Barber pole worm</name>
    <dbReference type="NCBI Taxonomy" id="6289"/>
    <lineage>
        <taxon>Eukaryota</taxon>
        <taxon>Metazoa</taxon>
        <taxon>Ecdysozoa</taxon>
        <taxon>Nematoda</taxon>
        <taxon>Chromadorea</taxon>
        <taxon>Rhabditida</taxon>
        <taxon>Rhabditina</taxon>
        <taxon>Rhabditomorpha</taxon>
        <taxon>Strongyloidea</taxon>
        <taxon>Trichostrongylidae</taxon>
        <taxon>Haemonchus</taxon>
    </lineage>
</organism>
<evidence type="ECO:0000256" key="4">
    <source>
        <dbReference type="ARBA" id="ARBA00023136"/>
    </source>
</evidence>
<keyword evidence="5" id="KW-0732">Signal</keyword>
<keyword evidence="5" id="KW-0813">Transport</keyword>
<dbReference type="OrthoDB" id="5866477at2759"/>
<dbReference type="Gene3D" id="2.70.170.10">
    <property type="entry name" value="Neurotransmitter-gated ion-channel ligand-binding domain"/>
    <property type="match status" value="1"/>
</dbReference>
<feature type="domain" description="Neurotransmitter-gated ion-channel ligand-binding" evidence="6">
    <location>
        <begin position="35"/>
        <end position="246"/>
    </location>
</feature>
<keyword evidence="8" id="KW-1185">Reference proteome</keyword>
<dbReference type="FunFam" id="2.70.170.10:FF:000027">
    <property type="entry name" value="Ligand-Gated ion Channel"/>
    <property type="match status" value="1"/>
</dbReference>
<dbReference type="PROSITE" id="PS00236">
    <property type="entry name" value="NEUROTR_ION_CHANNEL"/>
    <property type="match status" value="1"/>
</dbReference>
<reference evidence="7" key="1">
    <citation type="submission" date="2013-03" db="EMBL/GenBank/DDBJ databases">
        <authorList>
            <person name="Aslett M."/>
        </authorList>
    </citation>
    <scope>NUCLEOTIDE SEQUENCE [LARGE SCALE GENOMIC DNA]</scope>
    <source>
        <strain evidence="7">ISE/inbred ISE</strain>
    </source>
</reference>
<feature type="transmembrane region" description="Helical" evidence="5">
    <location>
        <begin position="248"/>
        <end position="271"/>
    </location>
</feature>